<keyword evidence="1 5" id="KW-0645">Protease</keyword>
<dbReference type="InterPro" id="IPR000209">
    <property type="entry name" value="Peptidase_S8/S53_dom"/>
</dbReference>
<keyword evidence="2" id="KW-0378">Hydrolase</keyword>
<keyword evidence="3" id="KW-0720">Serine protease</keyword>
<evidence type="ECO:0000313" key="5">
    <source>
        <dbReference type="EMBL" id="RJY51495.1"/>
    </source>
</evidence>
<organism evidence="5 6">
    <name type="scientific">Veillonella atypica</name>
    <dbReference type="NCBI Taxonomy" id="39777"/>
    <lineage>
        <taxon>Bacteria</taxon>
        <taxon>Bacillati</taxon>
        <taxon>Bacillota</taxon>
        <taxon>Negativicutes</taxon>
        <taxon>Veillonellales</taxon>
        <taxon>Veillonellaceae</taxon>
        <taxon>Veillonella</taxon>
    </lineage>
</organism>
<dbReference type="SUPFAM" id="SSF52743">
    <property type="entry name" value="Subtilisin-like"/>
    <property type="match status" value="1"/>
</dbReference>
<dbReference type="InterPro" id="IPR034074">
    <property type="entry name" value="Y4bN_pept_dom"/>
</dbReference>
<reference evidence="5 6" key="1">
    <citation type="submission" date="2018-09" db="EMBL/GenBank/DDBJ databases">
        <title>Genome sequence of Veillonella atypica isolated from periodontal Korean patients.</title>
        <authorList>
            <person name="Lee J.-H."/>
            <person name="Moon J.-H."/>
            <person name="Shin S.-Y."/>
        </authorList>
    </citation>
    <scope>NUCLEOTIDE SEQUENCE [LARGE SCALE GENOMIC DNA]</scope>
    <source>
        <strain evidence="5 6">KHUD_V1</strain>
    </source>
</reference>
<dbReference type="Proteomes" id="UP000277803">
    <property type="component" value="Unassembled WGS sequence"/>
</dbReference>
<dbReference type="Gene3D" id="3.40.50.200">
    <property type="entry name" value="Peptidase S8/S53 domain"/>
    <property type="match status" value="1"/>
</dbReference>
<gene>
    <name evidence="5" type="ORF">D2965_00020</name>
</gene>
<dbReference type="RefSeq" id="WP_119981950.1">
    <property type="nucleotide sequence ID" value="NZ_QXZZ01000002.1"/>
</dbReference>
<proteinExistence type="predicted"/>
<accession>A0A3A6W9X3</accession>
<dbReference type="EMBL" id="QXZZ01000002">
    <property type="protein sequence ID" value="RJY51495.1"/>
    <property type="molecule type" value="Genomic_DNA"/>
</dbReference>
<dbReference type="InterPro" id="IPR015500">
    <property type="entry name" value="Peptidase_S8_subtilisin-rel"/>
</dbReference>
<feature type="domain" description="Peptidase S8/S53" evidence="4">
    <location>
        <begin position="270"/>
        <end position="608"/>
    </location>
</feature>
<evidence type="ECO:0000313" key="6">
    <source>
        <dbReference type="Proteomes" id="UP000277803"/>
    </source>
</evidence>
<dbReference type="CDD" id="cd04847">
    <property type="entry name" value="Peptidases_S8_Subtilisin_like_2"/>
    <property type="match status" value="1"/>
</dbReference>
<evidence type="ECO:0000256" key="1">
    <source>
        <dbReference type="ARBA" id="ARBA00022670"/>
    </source>
</evidence>
<dbReference type="PRINTS" id="PR00723">
    <property type="entry name" value="SUBTILISIN"/>
</dbReference>
<dbReference type="GO" id="GO:0004252">
    <property type="term" value="F:serine-type endopeptidase activity"/>
    <property type="evidence" value="ECO:0007669"/>
    <property type="project" value="InterPro"/>
</dbReference>
<protein>
    <submittedName>
        <fullName evidence="5">Serine protease</fullName>
    </submittedName>
</protein>
<dbReference type="Pfam" id="PF00082">
    <property type="entry name" value="Peptidase_S8"/>
    <property type="match status" value="1"/>
</dbReference>
<evidence type="ECO:0000259" key="4">
    <source>
        <dbReference type="Pfam" id="PF00082"/>
    </source>
</evidence>
<dbReference type="AlphaFoldDB" id="A0A3A6W9X3"/>
<dbReference type="GO" id="GO:0006508">
    <property type="term" value="P:proteolysis"/>
    <property type="evidence" value="ECO:0007669"/>
    <property type="project" value="UniProtKB-KW"/>
</dbReference>
<dbReference type="InterPro" id="IPR036852">
    <property type="entry name" value="Peptidase_S8/S53_dom_sf"/>
</dbReference>
<sequence length="820" mass="92875">MEKANIFLSNTKESMPYKTTRKARGSHNYPDLDQPLEHVRKLKQELDSIVKTTISSKQVAAIKEKDGYYLDVSGKPGYDLNYKSLEDGRYGIQLLNVKSKDDLTKATVFVPKNKAPHLIRKFDQFEASLGTSGNPKNNDLVRSIDTIREADVASFWQGPHEKIPTSDIRVWCEVWLSTEKQNVSDVLTEFKSLLDEFNISYKNEHITFPERIVMLILVNYNDLVALLQCSKYIAELNKCEEPNSFFIKESLTAQYDWVDNITNRLQPENSNATICLLDTGVSSAHPLLEPFIHEQDIHTVFDDGDVSDSDGHGTGMAGVALYHDLNQSLLSRDTITIPYRIESSKILRNQKNDPELYGAITAQGILFNEIENPDKDRSICMAVTTDATDGHPTSWSGAIDEIVAGVNIFGADNENKRIMLISAGNVELSEFRDIKYPAANINSYIQNPGQSWNALTVGAYNSKIRIDDTAFLGCHPVADVGELSPYSSTSVFWDNKWPIKPEILMDGGNIVYQDNFYSNCDDLSLLTTNHKLSKNLFSTIWATSAATAQASKLSAEIYCKYPNAWPETIRALMVHSARWTDKMKQQFLPAESPKKSDIRVLLRSCGYGIPNLDRAVSCKNNYVNMIIEEELQPYDFDKSVVTNELHIHKLPWPKEVLEALGDEEVELRVTLSYYIEPSPGHIGWKDKYTYQSCGLRFELKNSMESLDDFKKRINEIARAEDPNWHNVLGKPTSWYLGAKNRNVGSIHSDFMCVPAVDLSNANDIAVYPIGGWWKNRKRLKRYYDKIRYSLIISLSTKDTKVDFYTPIVTEIQNPVAVPII</sequence>
<evidence type="ECO:0000256" key="2">
    <source>
        <dbReference type="ARBA" id="ARBA00022801"/>
    </source>
</evidence>
<evidence type="ECO:0000256" key="3">
    <source>
        <dbReference type="ARBA" id="ARBA00022825"/>
    </source>
</evidence>
<name>A0A3A6W9X3_9FIRM</name>
<comment type="caution">
    <text evidence="5">The sequence shown here is derived from an EMBL/GenBank/DDBJ whole genome shotgun (WGS) entry which is preliminary data.</text>
</comment>